<evidence type="ECO:0000313" key="2">
    <source>
        <dbReference type="EMBL" id="CAG9534431.1"/>
    </source>
</evidence>
<proteinExistence type="predicted"/>
<feature type="transmembrane region" description="Helical" evidence="1">
    <location>
        <begin position="53"/>
        <end position="77"/>
    </location>
</feature>
<accession>A0A8J2M327</accession>
<evidence type="ECO:0000313" key="3">
    <source>
        <dbReference type="Proteomes" id="UP000746747"/>
    </source>
</evidence>
<keyword evidence="1" id="KW-0472">Membrane</keyword>
<evidence type="ECO:0000256" key="1">
    <source>
        <dbReference type="SAM" id="Phobius"/>
    </source>
</evidence>
<keyword evidence="1" id="KW-0812">Transmembrane</keyword>
<sequence length="104" mass="11626">MQANSSPNIWEMSRRNSHFALPPQSAQFPLAQYYYGQYGNCGIAMKNSCTRHYALLTASLRSMVLVFLMSSASLILAKNSVGTAQEFILRGMLNYRIADAKIVE</sequence>
<dbReference type="EMBL" id="CAKAEH010001309">
    <property type="protein sequence ID" value="CAG9534431.1"/>
    <property type="molecule type" value="Genomic_DNA"/>
</dbReference>
<reference evidence="2" key="1">
    <citation type="submission" date="2021-09" db="EMBL/GenBank/DDBJ databases">
        <authorList>
            <consortium name="Pathogen Informatics"/>
        </authorList>
    </citation>
    <scope>NUCLEOTIDE SEQUENCE</scope>
</reference>
<keyword evidence="3" id="KW-1185">Reference proteome</keyword>
<name>A0A8J2M327_9BILA</name>
<comment type="caution">
    <text evidence="2">The sequence shown here is derived from an EMBL/GenBank/DDBJ whole genome shotgun (WGS) entry which is preliminary data.</text>
</comment>
<dbReference type="Proteomes" id="UP000746747">
    <property type="component" value="Unassembled WGS sequence"/>
</dbReference>
<organism evidence="2 3">
    <name type="scientific">Cercopithifilaria johnstoni</name>
    <dbReference type="NCBI Taxonomy" id="2874296"/>
    <lineage>
        <taxon>Eukaryota</taxon>
        <taxon>Metazoa</taxon>
        <taxon>Ecdysozoa</taxon>
        <taxon>Nematoda</taxon>
        <taxon>Chromadorea</taxon>
        <taxon>Rhabditida</taxon>
        <taxon>Spirurina</taxon>
        <taxon>Spiruromorpha</taxon>
        <taxon>Filarioidea</taxon>
        <taxon>Onchocercidae</taxon>
        <taxon>Cercopithifilaria</taxon>
    </lineage>
</organism>
<gene>
    <name evidence="2" type="ORF">CJOHNSTONI_LOCUS4571</name>
</gene>
<dbReference type="AlphaFoldDB" id="A0A8J2M327"/>
<keyword evidence="1" id="KW-1133">Transmembrane helix</keyword>
<protein>
    <submittedName>
        <fullName evidence="2">Uncharacterized protein</fullName>
    </submittedName>
</protein>